<evidence type="ECO:0000256" key="1">
    <source>
        <dbReference type="SAM" id="SignalP"/>
    </source>
</evidence>
<dbReference type="Proteomes" id="UP000092445">
    <property type="component" value="Unassembled WGS sequence"/>
</dbReference>
<reference evidence="3" key="1">
    <citation type="submission" date="2014-03" db="EMBL/GenBank/DDBJ databases">
        <authorList>
            <person name="Aksoy S."/>
            <person name="Warren W."/>
            <person name="Wilson R.K."/>
        </authorList>
    </citation>
    <scope>NUCLEOTIDE SEQUENCE [LARGE SCALE GENOMIC DNA]</scope>
    <source>
        <strain evidence="3">IAEA</strain>
    </source>
</reference>
<dbReference type="EnsemblMetazoa" id="GPAI020514-RA">
    <property type="protein sequence ID" value="GPAI020514-PA"/>
    <property type="gene ID" value="GPAI020514"/>
</dbReference>
<organism evidence="2 3">
    <name type="scientific">Glossina pallidipes</name>
    <name type="common">Tsetse fly</name>
    <dbReference type="NCBI Taxonomy" id="7398"/>
    <lineage>
        <taxon>Eukaryota</taxon>
        <taxon>Metazoa</taxon>
        <taxon>Ecdysozoa</taxon>
        <taxon>Arthropoda</taxon>
        <taxon>Hexapoda</taxon>
        <taxon>Insecta</taxon>
        <taxon>Pterygota</taxon>
        <taxon>Neoptera</taxon>
        <taxon>Endopterygota</taxon>
        <taxon>Diptera</taxon>
        <taxon>Brachycera</taxon>
        <taxon>Muscomorpha</taxon>
        <taxon>Hippoboscoidea</taxon>
        <taxon>Glossinidae</taxon>
        <taxon>Glossina</taxon>
    </lineage>
</organism>
<dbReference type="VEuPathDB" id="VectorBase:GPAI020514"/>
<name>A0A1A9ZNY9_GLOPL</name>
<feature type="chain" id="PRO_5008403073" evidence="1">
    <location>
        <begin position="25"/>
        <end position="176"/>
    </location>
</feature>
<feature type="signal peptide" evidence="1">
    <location>
        <begin position="1"/>
        <end position="24"/>
    </location>
</feature>
<protein>
    <submittedName>
        <fullName evidence="2">Uncharacterized protein</fullName>
    </submittedName>
</protein>
<evidence type="ECO:0000313" key="2">
    <source>
        <dbReference type="EnsemblMetazoa" id="GPAI020514-PA"/>
    </source>
</evidence>
<keyword evidence="1" id="KW-0732">Signal</keyword>
<dbReference type="AlphaFoldDB" id="A0A1A9ZNY9"/>
<proteinExistence type="predicted"/>
<sequence length="176" mass="20004">MYQTKRYLIAAMTTLVALTKCISGLASRCGARLSQIYMRNSVVVAGLIGRWESRLYHLELVYNDVVFAEEANMYAVGDAAGWKMRTTVINRLNLERYVLPMFFKRMMTLFITQKLCGSNDKIHVSQLSLQVDAPFSAKKSMAYPSWLLTTNLQAVCERQDCIHLTLPTRLPTPTNL</sequence>
<evidence type="ECO:0000313" key="3">
    <source>
        <dbReference type="Proteomes" id="UP000092445"/>
    </source>
</evidence>
<keyword evidence="3" id="KW-1185">Reference proteome</keyword>
<reference evidence="2" key="2">
    <citation type="submission" date="2020-05" db="UniProtKB">
        <authorList>
            <consortium name="EnsemblMetazoa"/>
        </authorList>
    </citation>
    <scope>IDENTIFICATION</scope>
    <source>
        <strain evidence="2">IAEA</strain>
    </source>
</reference>
<accession>A0A1A9ZNY9</accession>